<evidence type="ECO:0000313" key="2">
    <source>
        <dbReference type="EMBL" id="VDD97972.1"/>
    </source>
</evidence>
<dbReference type="PANTHER" id="PTHR22891">
    <property type="entry name" value="EUKARYOTIC TRANSLATION INITIATION FACTOR 2C"/>
    <property type="match status" value="1"/>
</dbReference>
<organism evidence="4">
    <name type="scientific">Enterobius vermicularis</name>
    <name type="common">Human pinworm</name>
    <dbReference type="NCBI Taxonomy" id="51028"/>
    <lineage>
        <taxon>Eukaryota</taxon>
        <taxon>Metazoa</taxon>
        <taxon>Ecdysozoa</taxon>
        <taxon>Nematoda</taxon>
        <taxon>Chromadorea</taxon>
        <taxon>Rhabditida</taxon>
        <taxon>Spirurina</taxon>
        <taxon>Oxyuridomorpha</taxon>
        <taxon>Oxyuroidea</taxon>
        <taxon>Oxyuridae</taxon>
        <taxon>Enterobius</taxon>
    </lineage>
</organism>
<dbReference type="Proteomes" id="UP000274131">
    <property type="component" value="Unassembled WGS sequence"/>
</dbReference>
<protein>
    <submittedName>
        <fullName evidence="4">PAZ domain-containing protein</fullName>
    </submittedName>
</protein>
<dbReference type="AlphaFoldDB" id="A0A0N4VRC7"/>
<evidence type="ECO:0000313" key="3">
    <source>
        <dbReference type="Proteomes" id="UP000274131"/>
    </source>
</evidence>
<gene>
    <name evidence="2" type="ORF">EVEC_LOCUS12723</name>
</gene>
<dbReference type="PROSITE" id="PS50821">
    <property type="entry name" value="PAZ"/>
    <property type="match status" value="1"/>
</dbReference>
<proteinExistence type="predicted"/>
<dbReference type="STRING" id="51028.A0A0N4VRC7"/>
<dbReference type="OrthoDB" id="9981668at2759"/>
<dbReference type="Pfam" id="PF02170">
    <property type="entry name" value="PAZ"/>
    <property type="match status" value="1"/>
</dbReference>
<reference evidence="4" key="1">
    <citation type="submission" date="2017-02" db="UniProtKB">
        <authorList>
            <consortium name="WormBaseParasite"/>
        </authorList>
    </citation>
    <scope>IDENTIFICATION</scope>
</reference>
<dbReference type="WBParaSite" id="EVEC_0001359201-mRNA-1">
    <property type="protein sequence ID" value="EVEC_0001359201-mRNA-1"/>
    <property type="gene ID" value="EVEC_0001359201"/>
</dbReference>
<evidence type="ECO:0000313" key="4">
    <source>
        <dbReference type="WBParaSite" id="EVEC_0001359201-mRNA-1"/>
    </source>
</evidence>
<dbReference type="Gene3D" id="2.170.260.10">
    <property type="entry name" value="paz domain"/>
    <property type="match status" value="1"/>
</dbReference>
<dbReference type="InterPro" id="IPR003100">
    <property type="entry name" value="PAZ_dom"/>
</dbReference>
<name>A0A0N4VRC7_ENTVE</name>
<dbReference type="InterPro" id="IPR036085">
    <property type="entry name" value="PAZ_dom_sf"/>
</dbReference>
<evidence type="ECO:0000259" key="1">
    <source>
        <dbReference type="PROSITE" id="PS50821"/>
    </source>
</evidence>
<sequence length="279" mass="31862">MVTTTSSWLRAYADILGPTGGAASPLVFLTAFANPPSEGAESLAHWSNPGRSELLEGKYCGVGISKCFKTIEGIGGTPTLAVVVDLKKSALYYDRQPLIKKIAEIFCVKVKSLISKIEIELLNKLLKGLYVRCCYGKYRTFRLFEVMEQTPDERSFMYCGTTITLVEYFEKVYHITLNYPKMPVVVEKTYKKELNYYPIELLQVCENQRVTLVQQTTAQVRKMNKVCTVAPNRSREQTDKSRKFLRIDECGQKNDWRYKDSFLARCRQRGLGVEEPNIE</sequence>
<dbReference type="EMBL" id="UXUI01016290">
    <property type="protein sequence ID" value="VDD97972.1"/>
    <property type="molecule type" value="Genomic_DNA"/>
</dbReference>
<feature type="domain" description="PAZ" evidence="1">
    <location>
        <begin position="97"/>
        <end position="206"/>
    </location>
</feature>
<dbReference type="CDD" id="cd02846">
    <property type="entry name" value="PAZ_argonaute_like"/>
    <property type="match status" value="1"/>
</dbReference>
<dbReference type="SUPFAM" id="SSF101690">
    <property type="entry name" value="PAZ domain"/>
    <property type="match status" value="1"/>
</dbReference>
<keyword evidence="3" id="KW-1185">Reference proteome</keyword>
<reference evidence="2 3" key="2">
    <citation type="submission" date="2018-10" db="EMBL/GenBank/DDBJ databases">
        <authorList>
            <consortium name="Pathogen Informatics"/>
        </authorList>
    </citation>
    <scope>NUCLEOTIDE SEQUENCE [LARGE SCALE GENOMIC DNA]</scope>
</reference>
<dbReference type="SMART" id="SM00949">
    <property type="entry name" value="PAZ"/>
    <property type="match status" value="1"/>
</dbReference>
<dbReference type="GO" id="GO:0003723">
    <property type="term" value="F:RNA binding"/>
    <property type="evidence" value="ECO:0007669"/>
    <property type="project" value="InterPro"/>
</dbReference>
<accession>A0A0N4VRC7</accession>